<evidence type="ECO:0000313" key="3">
    <source>
        <dbReference type="Proteomes" id="UP000030645"/>
    </source>
</evidence>
<keyword evidence="3" id="KW-1185">Reference proteome</keyword>
<reference evidence="3" key="1">
    <citation type="submission" date="2013-01" db="EMBL/GenBank/DDBJ databases">
        <title>Draft Genome Sequence of a Mulberry Tree, Morus notabilis C.K. Schneid.</title>
        <authorList>
            <person name="He N."/>
            <person name="Zhao S."/>
        </authorList>
    </citation>
    <scope>NUCLEOTIDE SEQUENCE</scope>
</reference>
<dbReference type="InterPro" id="IPR006527">
    <property type="entry name" value="F-box-assoc_dom_typ1"/>
</dbReference>
<gene>
    <name evidence="2" type="ORF">L484_018916</name>
</gene>
<dbReference type="STRING" id="981085.W9QSC4"/>
<dbReference type="EMBL" id="KE344077">
    <property type="protein sequence ID" value="EXB53032.1"/>
    <property type="molecule type" value="Genomic_DNA"/>
</dbReference>
<dbReference type="InterPro" id="IPR017451">
    <property type="entry name" value="F-box-assoc_interact_dom"/>
</dbReference>
<protein>
    <recommendedName>
        <fullName evidence="1">F-box associated beta-propeller type 1 domain-containing protein</fullName>
    </recommendedName>
</protein>
<dbReference type="Pfam" id="PF07734">
    <property type="entry name" value="FBA_1"/>
    <property type="match status" value="1"/>
</dbReference>
<feature type="domain" description="F-box associated beta-propeller type 1" evidence="1">
    <location>
        <begin position="6"/>
        <end position="119"/>
    </location>
</feature>
<organism evidence="2 3">
    <name type="scientific">Morus notabilis</name>
    <dbReference type="NCBI Taxonomy" id="981085"/>
    <lineage>
        <taxon>Eukaryota</taxon>
        <taxon>Viridiplantae</taxon>
        <taxon>Streptophyta</taxon>
        <taxon>Embryophyta</taxon>
        <taxon>Tracheophyta</taxon>
        <taxon>Spermatophyta</taxon>
        <taxon>Magnoliopsida</taxon>
        <taxon>eudicotyledons</taxon>
        <taxon>Gunneridae</taxon>
        <taxon>Pentapetalae</taxon>
        <taxon>rosids</taxon>
        <taxon>fabids</taxon>
        <taxon>Rosales</taxon>
        <taxon>Moraceae</taxon>
        <taxon>Moreae</taxon>
        <taxon>Morus</taxon>
    </lineage>
</organism>
<sequence>MGLKDSKDIVLSFDMSTEEFHRIPLPDNVQRVNSYLKRLAVWNESVSLFFSPEKTQNSLSFEIWVMNDYSTSVEGPSWTKHSTVGPLVGIHSPIAFWKRDELLMDTKDGGVVSYNLGTKRLRDFPIYGVRPGSCHAENYMGNLFSFKRKGTRLAQMKRQVTLLCHVE</sequence>
<dbReference type="Proteomes" id="UP000030645">
    <property type="component" value="Unassembled WGS sequence"/>
</dbReference>
<dbReference type="AlphaFoldDB" id="W9QSC4"/>
<accession>W9QSC4</accession>
<evidence type="ECO:0000259" key="1">
    <source>
        <dbReference type="Pfam" id="PF07734"/>
    </source>
</evidence>
<proteinExistence type="predicted"/>
<evidence type="ECO:0000313" key="2">
    <source>
        <dbReference type="EMBL" id="EXB53032.1"/>
    </source>
</evidence>
<name>W9QSC4_9ROSA</name>
<dbReference type="NCBIfam" id="TIGR01640">
    <property type="entry name" value="F_box_assoc_1"/>
    <property type="match status" value="1"/>
</dbReference>